<dbReference type="EMBL" id="BMXG01000001">
    <property type="protein sequence ID" value="GHB91192.1"/>
    <property type="molecule type" value="Genomic_DNA"/>
</dbReference>
<proteinExistence type="inferred from homology"/>
<keyword evidence="11" id="KW-1185">Reference proteome</keyword>
<accession>A0A8J3D9D2</accession>
<comment type="caution">
    <text evidence="10">The sequence shown here is derived from an EMBL/GenBank/DDBJ whole genome shotgun (WGS) entry which is preliminary data.</text>
</comment>
<dbReference type="PANTHER" id="PTHR42930:SF3">
    <property type="entry name" value="PHOSPHATE-SPECIFIC TRANSPORT SYSTEM ACCESSORY PROTEIN PHOU"/>
    <property type="match status" value="1"/>
</dbReference>
<dbReference type="GO" id="GO:0030643">
    <property type="term" value="P:intracellular phosphate ion homeostasis"/>
    <property type="evidence" value="ECO:0007669"/>
    <property type="project" value="InterPro"/>
</dbReference>
<keyword evidence="4 8" id="KW-0813">Transport</keyword>
<dbReference type="InterPro" id="IPR026022">
    <property type="entry name" value="PhoU_dom"/>
</dbReference>
<evidence type="ECO:0000256" key="1">
    <source>
        <dbReference type="ARBA" id="ARBA00004496"/>
    </source>
</evidence>
<dbReference type="PIRSF" id="PIRSF003107">
    <property type="entry name" value="PhoU"/>
    <property type="match status" value="1"/>
</dbReference>
<dbReference type="FunFam" id="1.20.58.220:FF:000004">
    <property type="entry name" value="Phosphate-specific transport system accessory protein PhoU"/>
    <property type="match status" value="1"/>
</dbReference>
<dbReference type="PANTHER" id="PTHR42930">
    <property type="entry name" value="PHOSPHATE-SPECIFIC TRANSPORT SYSTEM ACCESSORY PROTEIN PHOU"/>
    <property type="match status" value="1"/>
</dbReference>
<evidence type="ECO:0000256" key="8">
    <source>
        <dbReference type="PIRNR" id="PIRNR003107"/>
    </source>
</evidence>
<dbReference type="Proteomes" id="UP000642829">
    <property type="component" value="Unassembled WGS sequence"/>
</dbReference>
<evidence type="ECO:0000256" key="3">
    <source>
        <dbReference type="ARBA" id="ARBA00011738"/>
    </source>
</evidence>
<evidence type="ECO:0000256" key="2">
    <source>
        <dbReference type="ARBA" id="ARBA00008107"/>
    </source>
</evidence>
<reference evidence="10" key="2">
    <citation type="submission" date="2020-09" db="EMBL/GenBank/DDBJ databases">
        <authorList>
            <person name="Sun Q."/>
            <person name="Kim S."/>
        </authorList>
    </citation>
    <scope>NUCLEOTIDE SEQUENCE</scope>
    <source>
        <strain evidence="10">KCTC 12870</strain>
    </source>
</reference>
<comment type="subcellular location">
    <subcellularLocation>
        <location evidence="1 8">Cytoplasm</location>
    </subcellularLocation>
</comment>
<evidence type="ECO:0000259" key="9">
    <source>
        <dbReference type="Pfam" id="PF01895"/>
    </source>
</evidence>
<protein>
    <recommendedName>
        <fullName evidence="8">Phosphate-specific transport system accessory protein PhoU</fullName>
    </recommendedName>
</protein>
<dbReference type="GO" id="GO:0045936">
    <property type="term" value="P:negative regulation of phosphate metabolic process"/>
    <property type="evidence" value="ECO:0007669"/>
    <property type="project" value="InterPro"/>
</dbReference>
<dbReference type="InterPro" id="IPR028366">
    <property type="entry name" value="PhoU"/>
</dbReference>
<evidence type="ECO:0000256" key="7">
    <source>
        <dbReference type="ARBA" id="ARBA00056181"/>
    </source>
</evidence>
<organism evidence="10 11">
    <name type="scientific">Cerasicoccus arenae</name>
    <dbReference type="NCBI Taxonomy" id="424488"/>
    <lineage>
        <taxon>Bacteria</taxon>
        <taxon>Pseudomonadati</taxon>
        <taxon>Verrucomicrobiota</taxon>
        <taxon>Opitutia</taxon>
        <taxon>Puniceicoccales</taxon>
        <taxon>Cerasicoccaceae</taxon>
        <taxon>Cerasicoccus</taxon>
    </lineage>
</organism>
<comment type="similarity">
    <text evidence="2 8">Belongs to the PhoU family.</text>
</comment>
<dbReference type="Pfam" id="PF01895">
    <property type="entry name" value="PhoU"/>
    <property type="match status" value="2"/>
</dbReference>
<sequence length="209" mass="23384">MGEKCIDIVRLSIQALEENDLGTAQRVLGMDDEIDELELQIDGECVRYLSLRAPVATDVRLLTLCMKGCHDLERVGDEASSIAKRIRRLSRQGRAIGNLAGIPEMTEMVITQLRNALDSFIDESYEKAMSLPESDRKVDDLNRANFDVLMSRSTDDPTYVAIGIELIFISKSLERIGDHAVNVGEEVAYLIKAKDVRHTAAVRRSPETY</sequence>
<keyword evidence="5 8" id="KW-0963">Cytoplasm</keyword>
<dbReference type="GO" id="GO:0006817">
    <property type="term" value="P:phosphate ion transport"/>
    <property type="evidence" value="ECO:0007669"/>
    <property type="project" value="UniProtKB-KW"/>
</dbReference>
<comment type="subunit">
    <text evidence="3 8">Homodimer.</text>
</comment>
<evidence type="ECO:0000256" key="5">
    <source>
        <dbReference type="ARBA" id="ARBA00022490"/>
    </source>
</evidence>
<dbReference type="NCBIfam" id="TIGR02135">
    <property type="entry name" value="phoU_full"/>
    <property type="match status" value="1"/>
</dbReference>
<evidence type="ECO:0000313" key="11">
    <source>
        <dbReference type="Proteomes" id="UP000642829"/>
    </source>
</evidence>
<dbReference type="AlphaFoldDB" id="A0A8J3D9D2"/>
<comment type="function">
    <text evidence="7 8">Plays a role in the regulation of phosphate uptake.</text>
</comment>
<dbReference type="InterPro" id="IPR038078">
    <property type="entry name" value="PhoU-like_sf"/>
</dbReference>
<evidence type="ECO:0000256" key="6">
    <source>
        <dbReference type="ARBA" id="ARBA00022592"/>
    </source>
</evidence>
<name>A0A8J3D9D2_9BACT</name>
<evidence type="ECO:0000256" key="4">
    <source>
        <dbReference type="ARBA" id="ARBA00022448"/>
    </source>
</evidence>
<feature type="domain" description="PhoU" evidence="9">
    <location>
        <begin position="102"/>
        <end position="187"/>
    </location>
</feature>
<dbReference type="GO" id="GO:0005737">
    <property type="term" value="C:cytoplasm"/>
    <property type="evidence" value="ECO:0007669"/>
    <property type="project" value="UniProtKB-SubCell"/>
</dbReference>
<reference evidence="10" key="1">
    <citation type="journal article" date="2014" name="Int. J. Syst. Evol. Microbiol.">
        <title>Complete genome sequence of Corynebacterium casei LMG S-19264T (=DSM 44701T), isolated from a smear-ripened cheese.</title>
        <authorList>
            <consortium name="US DOE Joint Genome Institute (JGI-PGF)"/>
            <person name="Walter F."/>
            <person name="Albersmeier A."/>
            <person name="Kalinowski J."/>
            <person name="Ruckert C."/>
        </authorList>
    </citation>
    <scope>NUCLEOTIDE SEQUENCE</scope>
    <source>
        <strain evidence="10">KCTC 12870</strain>
    </source>
</reference>
<evidence type="ECO:0000313" key="10">
    <source>
        <dbReference type="EMBL" id="GHB91192.1"/>
    </source>
</evidence>
<dbReference type="Gene3D" id="1.20.58.220">
    <property type="entry name" value="Phosphate transport system protein phou homolog 2, domain 2"/>
    <property type="match status" value="2"/>
</dbReference>
<keyword evidence="6 8" id="KW-0592">Phosphate transport</keyword>
<gene>
    <name evidence="10" type="ORF">GCM10007047_02720</name>
</gene>
<dbReference type="SUPFAM" id="SSF109755">
    <property type="entry name" value="PhoU-like"/>
    <property type="match status" value="1"/>
</dbReference>
<feature type="domain" description="PhoU" evidence="9">
    <location>
        <begin position="1"/>
        <end position="86"/>
    </location>
</feature>